<organism evidence="3 4">
    <name type="scientific">Rhodopirellula sallentina SM41</name>
    <dbReference type="NCBI Taxonomy" id="1263870"/>
    <lineage>
        <taxon>Bacteria</taxon>
        <taxon>Pseudomonadati</taxon>
        <taxon>Planctomycetota</taxon>
        <taxon>Planctomycetia</taxon>
        <taxon>Pirellulales</taxon>
        <taxon>Pirellulaceae</taxon>
        <taxon>Rhodopirellula</taxon>
    </lineage>
</organism>
<dbReference type="EMBL" id="ANOH01000146">
    <property type="protein sequence ID" value="EMI56454.1"/>
    <property type="molecule type" value="Genomic_DNA"/>
</dbReference>
<evidence type="ECO:0000313" key="3">
    <source>
        <dbReference type="EMBL" id="EMI56454.1"/>
    </source>
</evidence>
<dbReference type="AlphaFoldDB" id="M5U5A4"/>
<keyword evidence="2" id="KW-0732">Signal</keyword>
<sequence>MNKDVKRALILWPAICATAITAATTLPLCWDAQSHSCRSRGIAIDSSTLARVVRIAHHLMVPGEHSTTPAQHIESVTDEITGTMMARSLQEALQDVTPSHRPDRGKRGLAIPQRFAENLAGEKSATQDKFVVEEKEHSSDAADLDASNQVIARTLLAPVLDPVAELAGYSGPETAPTVAPQPPSDPGPGLDDPFAATGMTENAWLELVYGSDADQSELDAIAASETFFADTANTSESVAKSATDHPSDLPGSLLPRNVEVLAKPSRQPVRVEARRETGLKTATIALTPSVSAGSPITWPRPKQLCQDLSLIVADANINRVLSRNNGIATLTSIDKPSSDTMRDLIAEGNLRVNSDRTATALQRQATAVVMGRWANKVESTLDELRALPRIGDDRSGQLIRKLASLSEAGLQLAERVPARDQQVRWLRAAHALSRRAAVWGPIWKLAQQDDNTQTPSDLADQDGNLTDDVSASIPGARLFGNPNGYSLVRFHEAAPAIGDHVVNTIERLRTELAQTGDLEGWNTFLLLDEIESAVHSDDADARSLLAQRFLSRLDHHLLDGAHQEWLQRDTIRVLASAMQTWTAQPIDYARLLSDIERGETDSIDLAAIKVSEAFQSLRFSNDIDAARVAKAIDVTYRNANVRTAISVDLIDRLMPPVEPRTEPIRTNVLGNQVRGTSTVSTDLSLRLTPSPNSWNLAIATNGTVNTHSRSGQSGVSVLSNGHNVFNATTPLIIRPNGYDIGQPHVSVSGSQRLSAIRSQYDGWPLIGSLVRGIAQSRFQEVRPVAQQISENQIRDQVTSEMQTQLEAKSRIAEHRLDEFVFGPLGRLDLDPKVIDLKTTPKRLVARYRLAGDWQLASNTPRPRAWSDSWMSLQVHQSAINNTMERLMPTGQAKTIEQFYTQTMKLFGREAPELPEDVPADAMIEFAKTRPVTIEIENGKLWLTLRVVSLSQSKGPALRRFIVRAAYRPQIDGLDARLVRDGHLSISGPGMSMRQRIPIRAVFNKILAEGRKIPLTTPKLIEHPATNGLAISQLEMRDGWLALAISPETSSRVAVGVRSVVTR</sequence>
<evidence type="ECO:0000313" key="4">
    <source>
        <dbReference type="Proteomes" id="UP000011885"/>
    </source>
</evidence>
<protein>
    <submittedName>
        <fullName evidence="3">Putative secreted protein</fullName>
    </submittedName>
</protein>
<feature type="region of interest" description="Disordered" evidence="1">
    <location>
        <begin position="167"/>
        <end position="191"/>
    </location>
</feature>
<feature type="signal peptide" evidence="2">
    <location>
        <begin position="1"/>
        <end position="22"/>
    </location>
</feature>
<evidence type="ECO:0000256" key="2">
    <source>
        <dbReference type="SAM" id="SignalP"/>
    </source>
</evidence>
<accession>M5U5A4</accession>
<name>M5U5A4_9BACT</name>
<dbReference type="PATRIC" id="fig|1263870.3.peg.2244"/>
<feature type="chain" id="PRO_5004072881" evidence="2">
    <location>
        <begin position="23"/>
        <end position="1062"/>
    </location>
</feature>
<dbReference type="Proteomes" id="UP000011885">
    <property type="component" value="Unassembled WGS sequence"/>
</dbReference>
<reference evidence="3 4" key="1">
    <citation type="journal article" date="2013" name="Mar. Genomics">
        <title>Expression of sulfatases in Rhodopirellula baltica and the diversity of sulfatases in the genus Rhodopirellula.</title>
        <authorList>
            <person name="Wegner C.E."/>
            <person name="Richter-Heitmann T."/>
            <person name="Klindworth A."/>
            <person name="Klockow C."/>
            <person name="Richter M."/>
            <person name="Achstetter T."/>
            <person name="Glockner F.O."/>
            <person name="Harder J."/>
        </authorList>
    </citation>
    <scope>NUCLEOTIDE SEQUENCE [LARGE SCALE GENOMIC DNA]</scope>
    <source>
        <strain evidence="3 4">SM41</strain>
    </source>
</reference>
<evidence type="ECO:0000256" key="1">
    <source>
        <dbReference type="SAM" id="MobiDB-lite"/>
    </source>
</evidence>
<gene>
    <name evidence="3" type="ORF">RSSM_02103</name>
</gene>
<proteinExistence type="predicted"/>
<keyword evidence="4" id="KW-1185">Reference proteome</keyword>
<comment type="caution">
    <text evidence="3">The sequence shown here is derived from an EMBL/GenBank/DDBJ whole genome shotgun (WGS) entry which is preliminary data.</text>
</comment>
<dbReference type="RefSeq" id="WP_008677261.1">
    <property type="nucleotide sequence ID" value="NZ_ANOH01000146.1"/>
</dbReference>